<dbReference type="Proteomes" id="UP000076555">
    <property type="component" value="Unassembled WGS sequence"/>
</dbReference>
<dbReference type="AlphaFoldDB" id="A0A166IL52"/>
<organism evidence="1 2">
    <name type="scientific">Nodularia spumigena CENA596</name>
    <dbReference type="NCBI Taxonomy" id="1819295"/>
    <lineage>
        <taxon>Bacteria</taxon>
        <taxon>Bacillati</taxon>
        <taxon>Cyanobacteriota</taxon>
        <taxon>Cyanophyceae</taxon>
        <taxon>Nostocales</taxon>
        <taxon>Nodulariaceae</taxon>
        <taxon>Nodularia</taxon>
    </lineage>
</organism>
<dbReference type="EMBL" id="LWAJ01000236">
    <property type="protein sequence ID" value="KZL48546.1"/>
    <property type="molecule type" value="Genomic_DNA"/>
</dbReference>
<name>A0A166IL52_NODSP</name>
<proteinExistence type="predicted"/>
<gene>
    <name evidence="1" type="ORF">A2T98_17450</name>
</gene>
<accession>A0A166IL52</accession>
<reference evidence="1 2" key="1">
    <citation type="submission" date="2016-04" db="EMBL/GenBank/DDBJ databases">
        <title>Draft Genome Assembly of the Bloom-forming Cyanobacterium Nodularia spumigena Strain CENA596 in Shrimp Production Ponds.</title>
        <authorList>
            <person name="Popin R.V."/>
            <person name="Rigonato J."/>
            <person name="Abreu V.A."/>
            <person name="Andreote A.P."/>
            <person name="Silveira S.B."/>
            <person name="Odebrecht C."/>
            <person name="Fiore M.F."/>
        </authorList>
    </citation>
    <scope>NUCLEOTIDE SEQUENCE [LARGE SCALE GENOMIC DNA]</scope>
    <source>
        <strain evidence="1 2">CENA596</strain>
    </source>
</reference>
<dbReference type="OrthoDB" id="484150at2"/>
<evidence type="ECO:0000313" key="2">
    <source>
        <dbReference type="Proteomes" id="UP000076555"/>
    </source>
</evidence>
<dbReference type="RefSeq" id="WP_063873865.1">
    <property type="nucleotide sequence ID" value="NZ_CAWMRI010000236.1"/>
</dbReference>
<evidence type="ECO:0000313" key="1">
    <source>
        <dbReference type="EMBL" id="KZL48546.1"/>
    </source>
</evidence>
<sequence length="169" mass="18872">MNKALNETLSILIAQSIKSKANQPFENAYKAVLATEKAKYVQGFLAVAQMPYQPIEHGWIELSEATESGSIVSIIDPSLPHLHKTSQELWYFAAQSFTIKQLKAIIEESKEDYPEDDPLPIYGDAPYEYYGDVMLGGAAYLAAYQAAEAKCKELRQLHAMTHTTEVKTL</sequence>
<protein>
    <submittedName>
        <fullName evidence="1">Uncharacterized protein</fullName>
    </submittedName>
</protein>
<comment type="caution">
    <text evidence="1">The sequence shown here is derived from an EMBL/GenBank/DDBJ whole genome shotgun (WGS) entry which is preliminary data.</text>
</comment>